<accession>A0A164QEP0</accession>
<protein>
    <submittedName>
        <fullName evidence="1">Uncharacterized protein</fullName>
    </submittedName>
</protein>
<dbReference type="AlphaFoldDB" id="A0A164QEP0"/>
<evidence type="ECO:0000313" key="2">
    <source>
        <dbReference type="Proteomes" id="UP000076722"/>
    </source>
</evidence>
<sequence>MSGSILLHPSLSLAYSVQSLASTAPTSYAKLSSAKKKKAGKLHLRRLLLLSTILIISPDLAVAPSTLNRNAKRLDDFLHTQIVRCILQDTFLALVIAETGKKIILKKFYSGDRIAGPP</sequence>
<name>A0A164QEP0_9AGAM</name>
<evidence type="ECO:0000313" key="1">
    <source>
        <dbReference type="EMBL" id="KZS89591.1"/>
    </source>
</evidence>
<reference evidence="1 2" key="1">
    <citation type="journal article" date="2016" name="Mol. Biol. Evol.">
        <title>Comparative Genomics of Early-Diverging Mushroom-Forming Fungi Provides Insights into the Origins of Lignocellulose Decay Capabilities.</title>
        <authorList>
            <person name="Nagy L.G."/>
            <person name="Riley R."/>
            <person name="Tritt A."/>
            <person name="Adam C."/>
            <person name="Daum C."/>
            <person name="Floudas D."/>
            <person name="Sun H."/>
            <person name="Yadav J.S."/>
            <person name="Pangilinan J."/>
            <person name="Larsson K.H."/>
            <person name="Matsuura K."/>
            <person name="Barry K."/>
            <person name="Labutti K."/>
            <person name="Kuo R."/>
            <person name="Ohm R.A."/>
            <person name="Bhattacharya S.S."/>
            <person name="Shirouzu T."/>
            <person name="Yoshinaga Y."/>
            <person name="Martin F.M."/>
            <person name="Grigoriev I.V."/>
            <person name="Hibbett D.S."/>
        </authorList>
    </citation>
    <scope>NUCLEOTIDE SEQUENCE [LARGE SCALE GENOMIC DNA]</scope>
    <source>
        <strain evidence="1 2">HHB9708</strain>
    </source>
</reference>
<gene>
    <name evidence="1" type="ORF">SISNIDRAFT_489029</name>
</gene>
<keyword evidence="2" id="KW-1185">Reference proteome</keyword>
<dbReference type="EMBL" id="KV419426">
    <property type="protein sequence ID" value="KZS89591.1"/>
    <property type="molecule type" value="Genomic_DNA"/>
</dbReference>
<proteinExistence type="predicted"/>
<organism evidence="1 2">
    <name type="scientific">Sistotremastrum niveocremeum HHB9708</name>
    <dbReference type="NCBI Taxonomy" id="1314777"/>
    <lineage>
        <taxon>Eukaryota</taxon>
        <taxon>Fungi</taxon>
        <taxon>Dikarya</taxon>
        <taxon>Basidiomycota</taxon>
        <taxon>Agaricomycotina</taxon>
        <taxon>Agaricomycetes</taxon>
        <taxon>Sistotremastrales</taxon>
        <taxon>Sistotremastraceae</taxon>
        <taxon>Sertulicium</taxon>
        <taxon>Sertulicium niveocremeum</taxon>
    </lineage>
</organism>
<dbReference type="Proteomes" id="UP000076722">
    <property type="component" value="Unassembled WGS sequence"/>
</dbReference>